<dbReference type="OrthoDB" id="30763at2157"/>
<dbReference type="AlphaFoldDB" id="A0A1I4P3T5"/>
<dbReference type="GO" id="GO:0003677">
    <property type="term" value="F:DNA binding"/>
    <property type="evidence" value="ECO:0007669"/>
    <property type="project" value="InterPro"/>
</dbReference>
<evidence type="ECO:0000256" key="3">
    <source>
        <dbReference type="ARBA" id="ARBA00023167"/>
    </source>
</evidence>
<dbReference type="EMBL" id="FOUJ01000001">
    <property type="protein sequence ID" value="SFM22187.1"/>
    <property type="molecule type" value="Genomic_DNA"/>
</dbReference>
<evidence type="ECO:0000313" key="8">
    <source>
        <dbReference type="Proteomes" id="UP000198535"/>
    </source>
</evidence>
<organism evidence="7 8">
    <name type="scientific">Methanolobus profundi</name>
    <dbReference type="NCBI Taxonomy" id="487685"/>
    <lineage>
        <taxon>Archaea</taxon>
        <taxon>Methanobacteriati</taxon>
        <taxon>Methanobacteriota</taxon>
        <taxon>Stenosarchaea group</taxon>
        <taxon>Methanomicrobia</taxon>
        <taxon>Methanosarcinales</taxon>
        <taxon>Methanosarcinaceae</taxon>
        <taxon>Methanolobus</taxon>
    </lineage>
</organism>
<gene>
    <name evidence="7" type="ORF">SAMN04488696_0427</name>
</gene>
<feature type="domain" description="HTH cro/C1-type" evidence="5">
    <location>
        <begin position="9"/>
        <end position="66"/>
    </location>
</feature>
<dbReference type="SMART" id="SM00530">
    <property type="entry name" value="HTH_XRE"/>
    <property type="match status" value="1"/>
</dbReference>
<dbReference type="InterPro" id="IPR000644">
    <property type="entry name" value="CBS_dom"/>
</dbReference>
<reference evidence="8" key="1">
    <citation type="submission" date="2016-10" db="EMBL/GenBank/DDBJ databases">
        <authorList>
            <person name="Varghese N."/>
            <person name="Submissions S."/>
        </authorList>
    </citation>
    <scope>NUCLEOTIDE SEQUENCE [LARGE SCALE GENOMIC DNA]</scope>
    <source>
        <strain evidence="8">Mob M</strain>
    </source>
</reference>
<dbReference type="Pfam" id="PF01381">
    <property type="entry name" value="HTH_3"/>
    <property type="match status" value="1"/>
</dbReference>
<sequence length="185" mass="20424">MQLPSPDELKQKRTDLGLTQSDLAKRAGVSQPLIARIEAGDVDPRLSTLKKIIDVFNDIEKEDIYLKDIMHREIISVSPDESIDKAVHIMEEYNISQIPVIQEGISVGSISEDMIIRSMADKKTSVVSHMLVGDIMGDSFPTLSPGTDVKTASYMLEKNPAVLVLEKGQVTGVVTKYDILKLLSE</sequence>
<dbReference type="SUPFAM" id="SSF47413">
    <property type="entry name" value="lambda repressor-like DNA-binding domains"/>
    <property type="match status" value="1"/>
</dbReference>
<dbReference type="Proteomes" id="UP000198535">
    <property type="component" value="Unassembled WGS sequence"/>
</dbReference>
<name>A0A1I4P3T5_9EURY</name>
<feature type="domain" description="CBS" evidence="6">
    <location>
        <begin position="70"/>
        <end position="125"/>
    </location>
</feature>
<evidence type="ECO:0000313" key="7">
    <source>
        <dbReference type="EMBL" id="SFM22187.1"/>
    </source>
</evidence>
<dbReference type="InterPro" id="IPR046342">
    <property type="entry name" value="CBS_dom_sf"/>
</dbReference>
<dbReference type="PANTHER" id="PTHR43080">
    <property type="entry name" value="CBS DOMAIN-CONTAINING PROTEIN CBSX3, MITOCHONDRIAL"/>
    <property type="match status" value="1"/>
</dbReference>
<protein>
    <submittedName>
        <fullName evidence="7">Predicted transcriptional regulator with C-terminal CBS domains</fullName>
    </submittedName>
</protein>
<dbReference type="CDD" id="cd00093">
    <property type="entry name" value="HTH_XRE"/>
    <property type="match status" value="1"/>
</dbReference>
<evidence type="ECO:0000256" key="2">
    <source>
        <dbReference type="ARBA" id="ARBA00023122"/>
    </source>
</evidence>
<dbReference type="SUPFAM" id="SSF54631">
    <property type="entry name" value="CBS-domain pair"/>
    <property type="match status" value="1"/>
</dbReference>
<evidence type="ECO:0000256" key="1">
    <source>
        <dbReference type="ARBA" id="ARBA00022605"/>
    </source>
</evidence>
<dbReference type="Pfam" id="PF00571">
    <property type="entry name" value="CBS"/>
    <property type="match status" value="2"/>
</dbReference>
<dbReference type="InterPro" id="IPR010982">
    <property type="entry name" value="Lambda_DNA-bd_dom_sf"/>
</dbReference>
<proteinExistence type="predicted"/>
<dbReference type="InterPro" id="IPR001387">
    <property type="entry name" value="Cro/C1-type_HTH"/>
</dbReference>
<evidence type="ECO:0000256" key="4">
    <source>
        <dbReference type="PROSITE-ProRule" id="PRU00703"/>
    </source>
</evidence>
<dbReference type="PANTHER" id="PTHR43080:SF4">
    <property type="entry name" value="CRO-LIKE PROTEIN"/>
    <property type="match status" value="1"/>
</dbReference>
<dbReference type="PIRSF" id="PIRSF037253">
    <property type="entry name" value="HTH_CBS_prd"/>
    <property type="match status" value="1"/>
</dbReference>
<dbReference type="GO" id="GO:0009086">
    <property type="term" value="P:methionine biosynthetic process"/>
    <property type="evidence" value="ECO:0007669"/>
    <property type="project" value="UniProtKB-KW"/>
</dbReference>
<evidence type="ECO:0000259" key="5">
    <source>
        <dbReference type="PROSITE" id="PS50943"/>
    </source>
</evidence>
<dbReference type="InterPro" id="IPR017158">
    <property type="entry name" value="Tscrpt-reg_CBS-contain_prd"/>
</dbReference>
<accession>A0A1I4P3T5</accession>
<dbReference type="InterPro" id="IPR051257">
    <property type="entry name" value="Diverse_CBS-Domain"/>
</dbReference>
<keyword evidence="1" id="KW-0028">Amino-acid biosynthesis</keyword>
<dbReference type="PROSITE" id="PS50943">
    <property type="entry name" value="HTH_CROC1"/>
    <property type="match status" value="1"/>
</dbReference>
<keyword evidence="8" id="KW-1185">Reference proteome</keyword>
<dbReference type="RefSeq" id="WP_091932516.1">
    <property type="nucleotide sequence ID" value="NZ_FOUJ01000001.1"/>
</dbReference>
<dbReference type="SMART" id="SM00116">
    <property type="entry name" value="CBS"/>
    <property type="match status" value="2"/>
</dbReference>
<evidence type="ECO:0000259" key="6">
    <source>
        <dbReference type="PROSITE" id="PS51371"/>
    </source>
</evidence>
<keyword evidence="3" id="KW-0486">Methionine biosynthesis</keyword>
<dbReference type="Gene3D" id="1.10.260.40">
    <property type="entry name" value="lambda repressor-like DNA-binding domains"/>
    <property type="match status" value="1"/>
</dbReference>
<dbReference type="Gene3D" id="3.10.580.10">
    <property type="entry name" value="CBS-domain"/>
    <property type="match status" value="1"/>
</dbReference>
<keyword evidence="2 4" id="KW-0129">CBS domain</keyword>
<dbReference type="STRING" id="487685.SAMN04488696_0427"/>
<dbReference type="PROSITE" id="PS51371">
    <property type="entry name" value="CBS"/>
    <property type="match status" value="1"/>
</dbReference>